<sequence length="36" mass="3929">MFKEQLTISTAIGSIIIIFSAYLINVTPSNSKAKDL</sequence>
<proteinExistence type="predicted"/>
<comment type="caution">
    <text evidence="2">The sequence shown here is derived from an EMBL/GenBank/DDBJ whole genome shotgun (WGS) entry which is preliminary data.</text>
</comment>
<evidence type="ECO:0000256" key="1">
    <source>
        <dbReference type="SAM" id="Phobius"/>
    </source>
</evidence>
<protein>
    <submittedName>
        <fullName evidence="2">Putative membrane protein</fullName>
    </submittedName>
</protein>
<feature type="transmembrane region" description="Helical" evidence="1">
    <location>
        <begin position="6"/>
        <end position="24"/>
    </location>
</feature>
<keyword evidence="1" id="KW-0472">Membrane</keyword>
<keyword evidence="1" id="KW-1133">Transmembrane helix</keyword>
<dbReference type="EMBL" id="LANO01000007">
    <property type="protein sequence ID" value="KJV53497.1"/>
    <property type="molecule type" value="Genomic_DNA"/>
</dbReference>
<reference evidence="2 3" key="1">
    <citation type="submission" date="2015-02" db="EMBL/GenBank/DDBJ databases">
        <title>Genome Sequencing of Rickettsiales.</title>
        <authorList>
            <person name="Daugherty S.C."/>
            <person name="Su Q."/>
            <person name="Abolude K."/>
            <person name="Beier-Sexton M."/>
            <person name="Carlyon J.A."/>
            <person name="Carter R."/>
            <person name="Day N.P."/>
            <person name="Dumler S.J."/>
            <person name="Dyachenko V."/>
            <person name="Godinez A."/>
            <person name="Kurtti T.J."/>
            <person name="Lichay M."/>
            <person name="Mullins K.E."/>
            <person name="Ott S."/>
            <person name="Pappas-Brown V."/>
            <person name="Paris D.H."/>
            <person name="Patel P."/>
            <person name="Richards A.L."/>
            <person name="Sadzewicz L."/>
            <person name="Sears K."/>
            <person name="Seidman D."/>
            <person name="Sengamalay N."/>
            <person name="Stenos J."/>
            <person name="Tallon L.J."/>
            <person name="Vincent G."/>
            <person name="Fraser C.M."/>
            <person name="Munderloh U."/>
            <person name="Dunning-Hotopp J.C."/>
        </authorList>
    </citation>
    <scope>NUCLEOTIDE SEQUENCE [LARGE SCALE GENOMIC DNA]</scope>
    <source>
        <strain evidence="2 3">Gilliam</strain>
    </source>
</reference>
<dbReference type="PATRIC" id="fig|1359184.3.peg.3030"/>
<evidence type="ECO:0000313" key="3">
    <source>
        <dbReference type="Proteomes" id="UP000033769"/>
    </source>
</evidence>
<dbReference type="AlphaFoldDB" id="A0A0F3MDC3"/>
<organism evidence="2 3">
    <name type="scientific">Orientia tsutsugamushi str. Gilliam</name>
    <dbReference type="NCBI Taxonomy" id="1359184"/>
    <lineage>
        <taxon>Bacteria</taxon>
        <taxon>Pseudomonadati</taxon>
        <taxon>Pseudomonadota</taxon>
        <taxon>Alphaproteobacteria</taxon>
        <taxon>Rickettsiales</taxon>
        <taxon>Rickettsiaceae</taxon>
        <taxon>Rickettsieae</taxon>
        <taxon>Orientia</taxon>
    </lineage>
</organism>
<dbReference type="Proteomes" id="UP000033769">
    <property type="component" value="Unassembled WGS sequence"/>
</dbReference>
<keyword evidence="1" id="KW-0812">Transmembrane</keyword>
<evidence type="ECO:0000313" key="2">
    <source>
        <dbReference type="EMBL" id="KJV53497.1"/>
    </source>
</evidence>
<gene>
    <name evidence="2" type="ORF">OTSGILL_0745</name>
</gene>
<accession>A0A0F3MDC3</accession>
<name>A0A0F3MDC3_ORITS</name>